<organism evidence="2 3">
    <name type="scientific">Choiromyces venosus 120613-1</name>
    <dbReference type="NCBI Taxonomy" id="1336337"/>
    <lineage>
        <taxon>Eukaryota</taxon>
        <taxon>Fungi</taxon>
        <taxon>Dikarya</taxon>
        <taxon>Ascomycota</taxon>
        <taxon>Pezizomycotina</taxon>
        <taxon>Pezizomycetes</taxon>
        <taxon>Pezizales</taxon>
        <taxon>Tuberaceae</taxon>
        <taxon>Choiromyces</taxon>
    </lineage>
</organism>
<evidence type="ECO:0000256" key="1">
    <source>
        <dbReference type="SAM" id="MobiDB-lite"/>
    </source>
</evidence>
<gene>
    <name evidence="2" type="ORF">L873DRAFT_1803712</name>
</gene>
<evidence type="ECO:0000313" key="3">
    <source>
        <dbReference type="Proteomes" id="UP000276215"/>
    </source>
</evidence>
<dbReference type="AlphaFoldDB" id="A0A3N4JSE5"/>
<name>A0A3N4JSE5_9PEZI</name>
<accession>A0A3N4JSE5</accession>
<proteinExistence type="predicted"/>
<keyword evidence="3" id="KW-1185">Reference proteome</keyword>
<reference evidence="2 3" key="1">
    <citation type="journal article" date="2018" name="Nat. Ecol. Evol.">
        <title>Pezizomycetes genomes reveal the molecular basis of ectomycorrhizal truffle lifestyle.</title>
        <authorList>
            <person name="Murat C."/>
            <person name="Payen T."/>
            <person name="Noel B."/>
            <person name="Kuo A."/>
            <person name="Morin E."/>
            <person name="Chen J."/>
            <person name="Kohler A."/>
            <person name="Krizsan K."/>
            <person name="Balestrini R."/>
            <person name="Da Silva C."/>
            <person name="Montanini B."/>
            <person name="Hainaut M."/>
            <person name="Levati E."/>
            <person name="Barry K.W."/>
            <person name="Belfiori B."/>
            <person name="Cichocki N."/>
            <person name="Clum A."/>
            <person name="Dockter R.B."/>
            <person name="Fauchery L."/>
            <person name="Guy J."/>
            <person name="Iotti M."/>
            <person name="Le Tacon F."/>
            <person name="Lindquist E.A."/>
            <person name="Lipzen A."/>
            <person name="Malagnac F."/>
            <person name="Mello A."/>
            <person name="Molinier V."/>
            <person name="Miyauchi S."/>
            <person name="Poulain J."/>
            <person name="Riccioni C."/>
            <person name="Rubini A."/>
            <person name="Sitrit Y."/>
            <person name="Splivallo R."/>
            <person name="Traeger S."/>
            <person name="Wang M."/>
            <person name="Zifcakova L."/>
            <person name="Wipf D."/>
            <person name="Zambonelli A."/>
            <person name="Paolocci F."/>
            <person name="Nowrousian M."/>
            <person name="Ottonello S."/>
            <person name="Baldrian P."/>
            <person name="Spatafora J.W."/>
            <person name="Henrissat B."/>
            <person name="Nagy L.G."/>
            <person name="Aury J.M."/>
            <person name="Wincker P."/>
            <person name="Grigoriev I.V."/>
            <person name="Bonfante P."/>
            <person name="Martin F.M."/>
        </authorList>
    </citation>
    <scope>NUCLEOTIDE SEQUENCE [LARGE SCALE GENOMIC DNA]</scope>
    <source>
        <strain evidence="2 3">120613-1</strain>
    </source>
</reference>
<dbReference type="Proteomes" id="UP000276215">
    <property type="component" value="Unassembled WGS sequence"/>
</dbReference>
<evidence type="ECO:0000313" key="2">
    <source>
        <dbReference type="EMBL" id="RPB01256.1"/>
    </source>
</evidence>
<feature type="region of interest" description="Disordered" evidence="1">
    <location>
        <begin position="59"/>
        <end position="81"/>
    </location>
</feature>
<sequence length="81" mass="9250">METHQRCQVRLGVPLATWIFCTPSPIQAFPVGMFALNSNLPVLPLHVRRDCTPNRDRERILLSNLPKSPQRETLSDAKEIK</sequence>
<protein>
    <submittedName>
        <fullName evidence="2">Uncharacterized protein</fullName>
    </submittedName>
</protein>
<feature type="compositionally biased region" description="Basic and acidic residues" evidence="1">
    <location>
        <begin position="69"/>
        <end position="81"/>
    </location>
</feature>
<dbReference type="EMBL" id="ML120374">
    <property type="protein sequence ID" value="RPB01256.1"/>
    <property type="molecule type" value="Genomic_DNA"/>
</dbReference>